<protein>
    <submittedName>
        <fullName evidence="2">PD-(D/E)XK nuclease family protein</fullName>
    </submittedName>
</protein>
<reference evidence="2 3" key="1">
    <citation type="submission" date="2019-04" db="EMBL/GenBank/DDBJ databases">
        <title>Chitiniphilus eburnea sp. nov., a novel chitinolytic bacterium isolated from aquaculture sludge.</title>
        <authorList>
            <person name="Sheng M."/>
        </authorList>
    </citation>
    <scope>NUCLEOTIDE SEQUENCE [LARGE SCALE GENOMIC DNA]</scope>
    <source>
        <strain evidence="2 3">HX-2-15</strain>
    </source>
</reference>
<dbReference type="InterPro" id="IPR011604">
    <property type="entry name" value="PDDEXK-like_dom_sf"/>
</dbReference>
<dbReference type="Gene3D" id="3.90.320.10">
    <property type="match status" value="1"/>
</dbReference>
<comment type="caution">
    <text evidence="2">The sequence shown here is derived from an EMBL/GenBank/DDBJ whole genome shotgun (WGS) entry which is preliminary data.</text>
</comment>
<dbReference type="Proteomes" id="UP000310016">
    <property type="component" value="Unassembled WGS sequence"/>
</dbReference>
<dbReference type="EMBL" id="SUMF01000008">
    <property type="protein sequence ID" value="TJZ73771.1"/>
    <property type="molecule type" value="Genomic_DNA"/>
</dbReference>
<evidence type="ECO:0000313" key="2">
    <source>
        <dbReference type="EMBL" id="TJZ73771.1"/>
    </source>
</evidence>
<feature type="domain" description="PD-(D/E)XK endonuclease-like" evidence="1">
    <location>
        <begin position="16"/>
        <end position="265"/>
    </location>
</feature>
<evidence type="ECO:0000259" key="1">
    <source>
        <dbReference type="Pfam" id="PF12705"/>
    </source>
</evidence>
<accession>A0A4U0PYQ6</accession>
<gene>
    <name evidence="2" type="ORF">FAZ21_09105</name>
</gene>
<dbReference type="Pfam" id="PF12705">
    <property type="entry name" value="PDDEXK_1"/>
    <property type="match status" value="1"/>
</dbReference>
<dbReference type="OrthoDB" id="5457189at2"/>
<dbReference type="InterPro" id="IPR038726">
    <property type="entry name" value="PDDEXK_AddAB-type"/>
</dbReference>
<name>A0A4U0PYQ6_9NEIS</name>
<dbReference type="RefSeq" id="WP_136773134.1">
    <property type="nucleotide sequence ID" value="NZ_SUMF01000008.1"/>
</dbReference>
<keyword evidence="3" id="KW-1185">Reference proteome</keyword>
<evidence type="ECO:0000313" key="3">
    <source>
        <dbReference type="Proteomes" id="UP000310016"/>
    </source>
</evidence>
<organism evidence="2 3">
    <name type="scientific">Chitiniphilus eburneus</name>
    <dbReference type="NCBI Taxonomy" id="2571148"/>
    <lineage>
        <taxon>Bacteria</taxon>
        <taxon>Pseudomonadati</taxon>
        <taxon>Pseudomonadota</taxon>
        <taxon>Betaproteobacteria</taxon>
        <taxon>Neisseriales</taxon>
        <taxon>Chitinibacteraceae</taxon>
        <taxon>Chitiniphilus</taxon>
    </lineage>
</organism>
<sequence>MSDPIRVRASSWGRLFDCAHAWEGAHLLGMYQASGPRALLGTALHAATAVFDQARVDAAPVSVAEASDVLADVLREPPYEVSWAGEDLSPRQAMSIGQGLLGRYCTEISPRYQFTAVELATAPLTIDCGGGLQIELTGTMDRSRARIVDGAVGISDLKTGRNAVSQGRAATKGHVAQLGTYELLFEHTTGQVVTAPGEIIGMKTSGAPEIAAADVPNARALMVGTARQRGLIEFAAEMFRSGLFPPNPQSHACHERYCARWKACPYHD</sequence>
<proteinExistence type="predicted"/>
<dbReference type="AlphaFoldDB" id="A0A4U0PYQ6"/>